<dbReference type="InterPro" id="IPR028036">
    <property type="entry name" value="DMAC1-like_dom"/>
</dbReference>
<gene>
    <name evidence="3" type="ORF">ABVK25_007786</name>
</gene>
<name>A0ABR4B4N7_9LECA</name>
<feature type="domain" description="Distal membrane-arm assembly complex protein 1-like" evidence="2">
    <location>
        <begin position="36"/>
        <end position="70"/>
    </location>
</feature>
<dbReference type="PANTHER" id="PTHR28048">
    <property type="entry name" value="ACR195WP"/>
    <property type="match status" value="1"/>
</dbReference>
<protein>
    <recommendedName>
        <fullName evidence="2">Distal membrane-arm assembly complex protein 1-like domain-containing protein</fullName>
    </recommendedName>
</protein>
<evidence type="ECO:0000313" key="3">
    <source>
        <dbReference type="EMBL" id="KAL2051871.1"/>
    </source>
</evidence>
<keyword evidence="1" id="KW-0472">Membrane</keyword>
<keyword evidence="4" id="KW-1185">Reference proteome</keyword>
<evidence type="ECO:0000259" key="2">
    <source>
        <dbReference type="Pfam" id="PF15055"/>
    </source>
</evidence>
<comment type="caution">
    <text evidence="3">The sequence shown here is derived from an EMBL/GenBank/DDBJ whole genome shotgun (WGS) entry which is preliminary data.</text>
</comment>
<feature type="transmembrane region" description="Helical" evidence="1">
    <location>
        <begin position="84"/>
        <end position="103"/>
    </location>
</feature>
<evidence type="ECO:0000256" key="1">
    <source>
        <dbReference type="SAM" id="Phobius"/>
    </source>
</evidence>
<dbReference type="InterPro" id="IPR053092">
    <property type="entry name" value="Mitochondrial_unc_protein"/>
</dbReference>
<feature type="transmembrane region" description="Helical" evidence="1">
    <location>
        <begin position="38"/>
        <end position="57"/>
    </location>
</feature>
<evidence type="ECO:0000313" key="4">
    <source>
        <dbReference type="Proteomes" id="UP001590951"/>
    </source>
</evidence>
<keyword evidence="1" id="KW-1133">Transmembrane helix</keyword>
<keyword evidence="1" id="KW-0812">Transmembrane</keyword>
<accession>A0ABR4B4N7</accession>
<dbReference type="PANTHER" id="PTHR28048:SF1">
    <property type="entry name" value="ACR195WP"/>
    <property type="match status" value="1"/>
</dbReference>
<sequence length="104" mass="11178">MASPQETPPSNAPNPRLISLQQPEKLSKILEEDKDDCLACRLTGAAAFIGLGGYIYYSGKTQLTARRNEIARKSGGMGGVRARMMGTGLLSLSFVGMGLYRLVN</sequence>
<dbReference type="Proteomes" id="UP001590951">
    <property type="component" value="Unassembled WGS sequence"/>
</dbReference>
<dbReference type="Pfam" id="PF15055">
    <property type="entry name" value="DMAC1_Dmo2"/>
    <property type="match status" value="1"/>
</dbReference>
<proteinExistence type="predicted"/>
<organism evidence="3 4">
    <name type="scientific">Lepraria finkii</name>
    <dbReference type="NCBI Taxonomy" id="1340010"/>
    <lineage>
        <taxon>Eukaryota</taxon>
        <taxon>Fungi</taxon>
        <taxon>Dikarya</taxon>
        <taxon>Ascomycota</taxon>
        <taxon>Pezizomycotina</taxon>
        <taxon>Lecanoromycetes</taxon>
        <taxon>OSLEUM clade</taxon>
        <taxon>Lecanoromycetidae</taxon>
        <taxon>Lecanorales</taxon>
        <taxon>Lecanorineae</taxon>
        <taxon>Stereocaulaceae</taxon>
        <taxon>Lepraria</taxon>
    </lineage>
</organism>
<reference evidence="3 4" key="1">
    <citation type="submission" date="2024-09" db="EMBL/GenBank/DDBJ databases">
        <title>Rethinking Asexuality: The Enigmatic Case of Functional Sexual Genes in Lepraria (Stereocaulaceae).</title>
        <authorList>
            <person name="Doellman M."/>
            <person name="Sun Y."/>
            <person name="Barcenas-Pena A."/>
            <person name="Lumbsch H.T."/>
            <person name="Grewe F."/>
        </authorList>
    </citation>
    <scope>NUCLEOTIDE SEQUENCE [LARGE SCALE GENOMIC DNA]</scope>
    <source>
        <strain evidence="3 4">Grewe 0041</strain>
    </source>
</reference>
<dbReference type="EMBL" id="JBHFEH010000031">
    <property type="protein sequence ID" value="KAL2051871.1"/>
    <property type="molecule type" value="Genomic_DNA"/>
</dbReference>